<evidence type="ECO:0000313" key="1">
    <source>
        <dbReference type="EMBL" id="SBS36354.1"/>
    </source>
</evidence>
<reference evidence="1 2" key="1">
    <citation type="submission" date="2016-06" db="EMBL/GenBank/DDBJ databases">
        <authorList>
            <person name="Kjaerup R.B."/>
            <person name="Dalgaard T.S."/>
            <person name="Juul-Madsen H.R."/>
        </authorList>
    </citation>
    <scope>NUCLEOTIDE SEQUENCE [LARGE SCALE GENOMIC DNA]</scope>
    <source>
        <strain evidence="1 2">CECT 8886</strain>
    </source>
</reference>
<accession>A0A1A8TSR7</accession>
<protein>
    <submittedName>
        <fullName evidence="1">Uncharacterized protein</fullName>
    </submittedName>
</protein>
<name>A0A1A8TSR7_9GAMM</name>
<dbReference type="Proteomes" id="UP000092544">
    <property type="component" value="Unassembled WGS sequence"/>
</dbReference>
<dbReference type="OrthoDB" id="9155076at2"/>
<sequence length="97" mass="10705">MSKQFAEVQQDDFMKFGGERPSYLQIEDSLMELGGHGVSGNAFKNEMVKLAGWTGGALTTYAQRPAVAMNAFNRIRAVLPEVSTPDELREALVQLKN</sequence>
<organism evidence="1 2">
    <name type="scientific">Marinomonas spartinae</name>
    <dbReference type="NCBI Taxonomy" id="1792290"/>
    <lineage>
        <taxon>Bacteria</taxon>
        <taxon>Pseudomonadati</taxon>
        <taxon>Pseudomonadota</taxon>
        <taxon>Gammaproteobacteria</taxon>
        <taxon>Oceanospirillales</taxon>
        <taxon>Oceanospirillaceae</taxon>
        <taxon>Marinomonas</taxon>
    </lineage>
</organism>
<dbReference type="RefSeq" id="WP_067019191.1">
    <property type="nucleotide sequence ID" value="NZ_FLOB01000012.1"/>
</dbReference>
<keyword evidence="2" id="KW-1185">Reference proteome</keyword>
<proteinExistence type="predicted"/>
<dbReference type="EMBL" id="FLOB01000012">
    <property type="protein sequence ID" value="SBS36354.1"/>
    <property type="molecule type" value="Genomic_DNA"/>
</dbReference>
<evidence type="ECO:0000313" key="2">
    <source>
        <dbReference type="Proteomes" id="UP000092544"/>
    </source>
</evidence>
<gene>
    <name evidence="1" type="ORF">MSP8886_03667</name>
</gene>
<dbReference type="AlphaFoldDB" id="A0A1A8TSR7"/>